<name>F0SA98_PSESL</name>
<dbReference type="CDD" id="cd00436">
    <property type="entry name" value="UP_TbUP-like"/>
    <property type="match status" value="1"/>
</dbReference>
<dbReference type="GO" id="GO:0004850">
    <property type="term" value="F:uridine phosphorylase activity"/>
    <property type="evidence" value="ECO:0007669"/>
    <property type="project" value="UniProtKB-EC"/>
</dbReference>
<protein>
    <recommendedName>
        <fullName evidence="2">Uridine phosphorylase</fullName>
        <ecNumber evidence="1">2.4.2.3</ecNumber>
    </recommendedName>
</protein>
<dbReference type="Proteomes" id="UP000000310">
    <property type="component" value="Chromosome"/>
</dbReference>
<dbReference type="PANTHER" id="PTHR43691">
    <property type="entry name" value="URIDINE PHOSPHORYLASE"/>
    <property type="match status" value="1"/>
</dbReference>
<dbReference type="SUPFAM" id="SSF53167">
    <property type="entry name" value="Purine and uridine phosphorylases"/>
    <property type="match status" value="1"/>
</dbReference>
<dbReference type="InterPro" id="IPR035994">
    <property type="entry name" value="Nucleoside_phosphorylase_sf"/>
</dbReference>
<dbReference type="GO" id="GO:0004731">
    <property type="term" value="F:purine-nucleoside phosphorylase activity"/>
    <property type="evidence" value="ECO:0007669"/>
    <property type="project" value="TreeGrafter"/>
</dbReference>
<dbReference type="KEGG" id="psn:Pedsa_0903"/>
<evidence type="ECO:0000256" key="1">
    <source>
        <dbReference type="ARBA" id="ARBA00011888"/>
    </source>
</evidence>
<dbReference type="EMBL" id="CP002545">
    <property type="protein sequence ID" value="ADY51475.1"/>
    <property type="molecule type" value="Genomic_DNA"/>
</dbReference>
<keyword evidence="6" id="KW-1185">Reference proteome</keyword>
<dbReference type="HOGENOM" id="CLU_075954_0_0_10"/>
<dbReference type="eggNOG" id="COG2820">
    <property type="taxonomic scope" value="Bacteria"/>
</dbReference>
<dbReference type="PANTHER" id="PTHR43691:SF11">
    <property type="entry name" value="FI09636P-RELATED"/>
    <property type="match status" value="1"/>
</dbReference>
<organism evidence="5 6">
    <name type="scientific">Pseudopedobacter saltans (strain ATCC 51119 / DSM 12145 / JCM 21818 / CCUG 39354 / LMG 10337 / NBRC 100064 / NCIMB 13643)</name>
    <name type="common">Pedobacter saltans</name>
    <dbReference type="NCBI Taxonomy" id="762903"/>
    <lineage>
        <taxon>Bacteria</taxon>
        <taxon>Pseudomonadati</taxon>
        <taxon>Bacteroidota</taxon>
        <taxon>Sphingobacteriia</taxon>
        <taxon>Sphingobacteriales</taxon>
        <taxon>Sphingobacteriaceae</taxon>
        <taxon>Pseudopedobacter</taxon>
    </lineage>
</organism>
<dbReference type="EC" id="2.4.2.3" evidence="1"/>
<accession>F0SA98</accession>
<dbReference type="Pfam" id="PF01048">
    <property type="entry name" value="PNP_UDP_1"/>
    <property type="match status" value="1"/>
</dbReference>
<reference evidence="6" key="2">
    <citation type="submission" date="2011-02" db="EMBL/GenBank/DDBJ databases">
        <title>The complete genome of Pedobacter saltans DSM 12145.</title>
        <authorList>
            <consortium name="US DOE Joint Genome Institute (JGI-PGF)"/>
            <person name="Lucas S."/>
            <person name="Copeland A."/>
            <person name="Lapidus A."/>
            <person name="Bruce D."/>
            <person name="Goodwin L."/>
            <person name="Pitluck S."/>
            <person name="Kyrpides N."/>
            <person name="Mavromatis K."/>
            <person name="Pagani I."/>
            <person name="Ivanova N."/>
            <person name="Ovchinnikova G."/>
            <person name="Lu M."/>
            <person name="Detter J.C."/>
            <person name="Han C."/>
            <person name="Land M."/>
            <person name="Hauser L."/>
            <person name="Markowitz V."/>
            <person name="Cheng J.-F."/>
            <person name="Hugenholtz P."/>
            <person name="Woyke T."/>
            <person name="Wu D."/>
            <person name="Tindall B."/>
            <person name="Pomrenke H.G."/>
            <person name="Brambilla E."/>
            <person name="Klenk H.-P."/>
            <person name="Eisen J.A."/>
        </authorList>
    </citation>
    <scope>NUCLEOTIDE SEQUENCE [LARGE SCALE GENOMIC DNA]</scope>
    <source>
        <strain evidence="6">ATCC 51119 / DSM 12145 / JCM 21818 / LMG 10337 / NBRC 100064 / NCIMB 13643</strain>
    </source>
</reference>
<comment type="catalytic activity">
    <reaction evidence="3">
        <text>uridine + phosphate = alpha-D-ribose 1-phosphate + uracil</text>
        <dbReference type="Rhea" id="RHEA:24388"/>
        <dbReference type="ChEBI" id="CHEBI:16704"/>
        <dbReference type="ChEBI" id="CHEBI:17568"/>
        <dbReference type="ChEBI" id="CHEBI:43474"/>
        <dbReference type="ChEBI" id="CHEBI:57720"/>
        <dbReference type="EC" id="2.4.2.3"/>
    </reaction>
</comment>
<proteinExistence type="predicted"/>
<dbReference type="AlphaFoldDB" id="F0SA98"/>
<dbReference type="RefSeq" id="WP_013631975.1">
    <property type="nucleotide sequence ID" value="NC_015177.1"/>
</dbReference>
<reference evidence="5 6" key="1">
    <citation type="journal article" date="2011" name="Stand. Genomic Sci.">
        <title>Complete genome sequence of the gliding, heparinolytic Pedobacter saltans type strain (113).</title>
        <authorList>
            <person name="Liolios K."/>
            <person name="Sikorski J."/>
            <person name="Lu M."/>
            <person name="Nolan M."/>
            <person name="Lapidus A."/>
            <person name="Lucas S."/>
            <person name="Hammon N."/>
            <person name="Deshpande S."/>
            <person name="Cheng J.F."/>
            <person name="Tapia R."/>
            <person name="Han C."/>
            <person name="Goodwin L."/>
            <person name="Pitluck S."/>
            <person name="Huntemann M."/>
            <person name="Ivanova N."/>
            <person name="Pagani I."/>
            <person name="Mavromatis K."/>
            <person name="Ovchinikova G."/>
            <person name="Pati A."/>
            <person name="Chen A."/>
            <person name="Palaniappan K."/>
            <person name="Land M."/>
            <person name="Hauser L."/>
            <person name="Brambilla E.M."/>
            <person name="Kotsyurbenko O."/>
            <person name="Rohde M."/>
            <person name="Tindall B.J."/>
            <person name="Abt B."/>
            <person name="Goker M."/>
            <person name="Detter J.C."/>
            <person name="Woyke T."/>
            <person name="Bristow J."/>
            <person name="Eisen J.A."/>
            <person name="Markowitz V."/>
            <person name="Hugenholtz P."/>
            <person name="Klenk H.P."/>
            <person name="Kyrpides N.C."/>
        </authorList>
    </citation>
    <scope>NUCLEOTIDE SEQUENCE [LARGE SCALE GENOMIC DNA]</scope>
    <source>
        <strain evidence="6">ATCC 51119 / DSM 12145 / JCM 21818 / LMG 10337 / NBRC 100064 / NCIMB 13643</strain>
    </source>
</reference>
<dbReference type="GO" id="GO:0006152">
    <property type="term" value="P:purine nucleoside catabolic process"/>
    <property type="evidence" value="ECO:0007669"/>
    <property type="project" value="TreeGrafter"/>
</dbReference>
<evidence type="ECO:0000259" key="4">
    <source>
        <dbReference type="Pfam" id="PF01048"/>
    </source>
</evidence>
<dbReference type="GO" id="GO:0005829">
    <property type="term" value="C:cytosol"/>
    <property type="evidence" value="ECO:0007669"/>
    <property type="project" value="TreeGrafter"/>
</dbReference>
<gene>
    <name evidence="5" type="ordered locus">Pedsa_0903</name>
</gene>
<dbReference type="OrthoDB" id="9772602at2"/>
<evidence type="ECO:0000256" key="3">
    <source>
        <dbReference type="ARBA" id="ARBA00048447"/>
    </source>
</evidence>
<dbReference type="InterPro" id="IPR000845">
    <property type="entry name" value="Nucleoside_phosphorylase_d"/>
</dbReference>
<dbReference type="STRING" id="762903.Pedsa_0903"/>
<evidence type="ECO:0000313" key="6">
    <source>
        <dbReference type="Proteomes" id="UP000000310"/>
    </source>
</evidence>
<evidence type="ECO:0000313" key="5">
    <source>
        <dbReference type="EMBL" id="ADY51475.1"/>
    </source>
</evidence>
<evidence type="ECO:0000256" key="2">
    <source>
        <dbReference type="ARBA" id="ARBA00021980"/>
    </source>
</evidence>
<dbReference type="Gene3D" id="3.40.50.1580">
    <property type="entry name" value="Nucleoside phosphorylase domain"/>
    <property type="match status" value="1"/>
</dbReference>
<feature type="domain" description="Nucleoside phosphorylase" evidence="4">
    <location>
        <begin position="30"/>
        <end position="274"/>
    </location>
</feature>
<sequence length="286" mass="31663">MNKISETDLILNPDGSVYHLNLLPEDIGNIVFTVGDPERVSEVSKHFDFISVKKFNREFVTHTGYLRDKKVSVISTGIGTDNIDIVLNELDALVNIDLESRTVKNELTVLQIIRLGTSGTIREDIPVGTILASTHGLGLDSLMNFYHRNLTGDELLLENNLNNYFENEDLVPYITAGSGKLLDKLCFDLEKGITVSAPGFYAPQGRAVRAEGSVQNLMKKLSNYEFEGHIITNLEMETAGIYALANTLGHKAVSVNAIVANRLKSEFAPNAQQIINEMIEKILSRI</sequence>